<feature type="binding site" evidence="2">
    <location>
        <begin position="339"/>
        <end position="340"/>
    </location>
    <ligand>
        <name>substrate</name>
    </ligand>
</feature>
<protein>
    <submittedName>
        <fullName evidence="5">Myotubularin phosphatase domain-containing protein</fullName>
    </submittedName>
</protein>
<dbReference type="SUPFAM" id="SSF52799">
    <property type="entry name" value="(Phosphotyrosine protein) phosphatases II"/>
    <property type="match status" value="1"/>
</dbReference>
<comment type="similarity">
    <text evidence="1">Belongs to the protein-tyrosine phosphatase family. Non-receptor class myotubularin subfamily.</text>
</comment>
<keyword evidence="4" id="KW-1185">Reference proteome</keyword>
<dbReference type="PROSITE" id="PS51339">
    <property type="entry name" value="PPASE_MYOTUBULARIN"/>
    <property type="match status" value="1"/>
</dbReference>
<evidence type="ECO:0000259" key="3">
    <source>
        <dbReference type="PROSITE" id="PS51339"/>
    </source>
</evidence>
<dbReference type="InterPro" id="IPR029021">
    <property type="entry name" value="Prot-tyrosine_phosphatase-like"/>
</dbReference>
<organism evidence="4 5">
    <name type="scientific">Steinernema glaseri</name>
    <dbReference type="NCBI Taxonomy" id="37863"/>
    <lineage>
        <taxon>Eukaryota</taxon>
        <taxon>Metazoa</taxon>
        <taxon>Ecdysozoa</taxon>
        <taxon>Nematoda</taxon>
        <taxon>Chromadorea</taxon>
        <taxon>Rhabditida</taxon>
        <taxon>Tylenchina</taxon>
        <taxon>Panagrolaimomorpha</taxon>
        <taxon>Strongyloidoidea</taxon>
        <taxon>Steinernematidae</taxon>
        <taxon>Steinernema</taxon>
    </lineage>
</organism>
<dbReference type="Pfam" id="PF06602">
    <property type="entry name" value="Myotub-related"/>
    <property type="match status" value="1"/>
</dbReference>
<sequence length="363" mass="39662">MNATTSGFGNMDAEAASQGYGIVGLAVLASSALLGDREDKKEEEDVAKKLEMPDSVRMLPGEELLGSIGTSTDGVFFTSYRAVFISSADGLSISVVPTATIESSELRRETVTVTCKNGRTFSFSASSTYSAAAIRQRLEAIAKEPRYTESIFAFQVAHRLQKPTWLRSSEGSIYGLDLPELQEEIERLGFGDSWRISTANEDFGISASYPQHFLVPKQISDNFLFSAAPGRFLGRVPAAVWRHPRSGAILLRSSQPVISLLGNSYDEDVALLDACRRTAGGSSQSPQGSSTFLVSEDAEMAIIDCRSYTSACANRLKSGGYESSSVYKKCEVRFMNLPNIHLVRSSFAQFRTALFEEDEYTKM</sequence>
<dbReference type="PANTHER" id="PTHR10807">
    <property type="entry name" value="MYOTUBULARIN-RELATED"/>
    <property type="match status" value="1"/>
</dbReference>
<name>A0A1I8AAK2_9BILA</name>
<dbReference type="Proteomes" id="UP000095287">
    <property type="component" value="Unplaced"/>
</dbReference>
<dbReference type="InterPro" id="IPR030564">
    <property type="entry name" value="Myotubularin"/>
</dbReference>
<dbReference type="AlphaFoldDB" id="A0A1I8AAK2"/>
<dbReference type="GO" id="GO:0004438">
    <property type="term" value="F:phosphatidylinositol-3-phosphate phosphatase activity"/>
    <property type="evidence" value="ECO:0007669"/>
    <property type="project" value="TreeGrafter"/>
</dbReference>
<evidence type="ECO:0000256" key="1">
    <source>
        <dbReference type="ARBA" id="ARBA00007471"/>
    </source>
</evidence>
<dbReference type="GO" id="GO:0106018">
    <property type="term" value="F:phosphatidylinositol-3,5-bisphosphate phosphatase activity"/>
    <property type="evidence" value="ECO:0007669"/>
    <property type="project" value="TreeGrafter"/>
</dbReference>
<dbReference type="GO" id="GO:0005737">
    <property type="term" value="C:cytoplasm"/>
    <property type="evidence" value="ECO:0007669"/>
    <property type="project" value="TreeGrafter"/>
</dbReference>
<proteinExistence type="inferred from homology"/>
<feature type="domain" description="Myotubularin phosphatase" evidence="3">
    <location>
        <begin position="175"/>
        <end position="363"/>
    </location>
</feature>
<dbReference type="InterPro" id="IPR010569">
    <property type="entry name" value="Myotubularin-like_Pase_dom"/>
</dbReference>
<dbReference type="WBParaSite" id="L893_g3772.t1">
    <property type="protein sequence ID" value="L893_g3772.t1"/>
    <property type="gene ID" value="L893_g3772"/>
</dbReference>
<evidence type="ECO:0000313" key="4">
    <source>
        <dbReference type="Proteomes" id="UP000095287"/>
    </source>
</evidence>
<evidence type="ECO:0000313" key="5">
    <source>
        <dbReference type="WBParaSite" id="L893_g3772.t1"/>
    </source>
</evidence>
<evidence type="ECO:0000256" key="2">
    <source>
        <dbReference type="PIRSR" id="PIRSR630564-2"/>
    </source>
</evidence>
<feature type="binding site" evidence="2">
    <location>
        <begin position="314"/>
        <end position="317"/>
    </location>
    <ligand>
        <name>substrate</name>
    </ligand>
</feature>
<reference evidence="5" key="1">
    <citation type="submission" date="2016-11" db="UniProtKB">
        <authorList>
            <consortium name="WormBaseParasite"/>
        </authorList>
    </citation>
    <scope>IDENTIFICATION</scope>
</reference>
<dbReference type="GO" id="GO:0046856">
    <property type="term" value="P:phosphatidylinositol dephosphorylation"/>
    <property type="evidence" value="ECO:0007669"/>
    <property type="project" value="TreeGrafter"/>
</dbReference>
<dbReference type="PANTHER" id="PTHR10807:SF129">
    <property type="entry name" value="MYOTUBULARIN-RELATED PROTEIN 3"/>
    <property type="match status" value="1"/>
</dbReference>
<accession>A0A1I8AAK2</accession>